<sequence>MDYDDFSLPTTITLNKVLGDDDETYDTHSLTMGSVTEDTKQRNVNTDSKRMMFFSKRNFSIKSKTANKSSGPTIGNPKGEKKSRNPFRRSAKRGPIPIATIQEDEEKLLPDIDVLAAMEGAEAMDPSRRRSDEPAMEGQGIQRPKNDERLRLTNAEPVKSAVTAIQRRVAFSQYGPFTSARKTLSSILAQFSTKKRHPKSEQDWQAMMEIASLSSNSQMRYVGKRGRRIPGKALKKAVTGRVHEHHIPGKSTLNDTSELVTDSSSHEDRDLPSLRIFNSWELPGLGDETCALREKKTAPVVTPTVSITNTKLSNSAEAVFWTKCAMVAATAVMDLRVGNASHIATVATQTVLSACVNGEEKQVTVEKLRDVASKTSLAIMNVGGSEAVTAASSAAIAILSQESFITPKSKCSEQGMQDHY</sequence>
<organism evidence="2">
    <name type="scientific">Ditylum brightwellii</name>
    <dbReference type="NCBI Taxonomy" id="49249"/>
    <lineage>
        <taxon>Eukaryota</taxon>
        <taxon>Sar</taxon>
        <taxon>Stramenopiles</taxon>
        <taxon>Ochrophyta</taxon>
        <taxon>Bacillariophyta</taxon>
        <taxon>Mediophyceae</taxon>
        <taxon>Lithodesmiophycidae</taxon>
        <taxon>Lithodesmiales</taxon>
        <taxon>Lithodesmiaceae</taxon>
        <taxon>Ditylum</taxon>
    </lineage>
</organism>
<dbReference type="AlphaFoldDB" id="A0A7S1ZGD8"/>
<feature type="compositionally biased region" description="Polar residues" evidence="1">
    <location>
        <begin position="62"/>
        <end position="73"/>
    </location>
</feature>
<feature type="compositionally biased region" description="Polar residues" evidence="1">
    <location>
        <begin position="251"/>
        <end position="263"/>
    </location>
</feature>
<feature type="region of interest" description="Disordered" evidence="1">
    <location>
        <begin position="62"/>
        <end position="95"/>
    </location>
</feature>
<proteinExistence type="predicted"/>
<feature type="region of interest" description="Disordered" evidence="1">
    <location>
        <begin position="233"/>
        <end position="266"/>
    </location>
</feature>
<accession>A0A7S1ZGD8</accession>
<feature type="region of interest" description="Disordered" evidence="1">
    <location>
        <begin position="122"/>
        <end position="147"/>
    </location>
</feature>
<evidence type="ECO:0000256" key="1">
    <source>
        <dbReference type="SAM" id="MobiDB-lite"/>
    </source>
</evidence>
<name>A0A7S1ZGD8_9STRA</name>
<reference evidence="2" key="1">
    <citation type="submission" date="2021-01" db="EMBL/GenBank/DDBJ databases">
        <authorList>
            <person name="Corre E."/>
            <person name="Pelletier E."/>
            <person name="Niang G."/>
            <person name="Scheremetjew M."/>
            <person name="Finn R."/>
            <person name="Kale V."/>
            <person name="Holt S."/>
            <person name="Cochrane G."/>
            <person name="Meng A."/>
            <person name="Brown T."/>
            <person name="Cohen L."/>
        </authorList>
    </citation>
    <scope>NUCLEOTIDE SEQUENCE</scope>
    <source>
        <strain evidence="2">Pop2</strain>
    </source>
</reference>
<dbReference type="EMBL" id="HBGN01023689">
    <property type="protein sequence ID" value="CAD9338164.1"/>
    <property type="molecule type" value="Transcribed_RNA"/>
</dbReference>
<evidence type="ECO:0000313" key="2">
    <source>
        <dbReference type="EMBL" id="CAD9338164.1"/>
    </source>
</evidence>
<protein>
    <submittedName>
        <fullName evidence="2">Uncharacterized protein</fullName>
    </submittedName>
</protein>
<gene>
    <name evidence="2" type="ORF">DBRI1063_LOCUS15134</name>
</gene>